<dbReference type="AlphaFoldDB" id="A0A166GTJ0"/>
<dbReference type="EMBL" id="KV417575">
    <property type="protein sequence ID" value="KZP18151.1"/>
    <property type="molecule type" value="Genomic_DNA"/>
</dbReference>
<accession>A0A166GTJ0</accession>
<dbReference type="Gene3D" id="3.80.10.10">
    <property type="entry name" value="Ribonuclease Inhibitor"/>
    <property type="match status" value="1"/>
</dbReference>
<protein>
    <submittedName>
        <fullName evidence="1">Uncharacterized protein</fullName>
    </submittedName>
</protein>
<proteinExistence type="predicted"/>
<gene>
    <name evidence="1" type="ORF">FIBSPDRAFT_933612</name>
</gene>
<evidence type="ECO:0000313" key="1">
    <source>
        <dbReference type="EMBL" id="KZP18151.1"/>
    </source>
</evidence>
<dbReference type="SUPFAM" id="SSF52047">
    <property type="entry name" value="RNI-like"/>
    <property type="match status" value="1"/>
</dbReference>
<dbReference type="InterPro" id="IPR032675">
    <property type="entry name" value="LRR_dom_sf"/>
</dbReference>
<dbReference type="Gene3D" id="1.20.1280.50">
    <property type="match status" value="1"/>
</dbReference>
<name>A0A166GTJ0_9AGAM</name>
<organism evidence="1 2">
    <name type="scientific">Athelia psychrophila</name>
    <dbReference type="NCBI Taxonomy" id="1759441"/>
    <lineage>
        <taxon>Eukaryota</taxon>
        <taxon>Fungi</taxon>
        <taxon>Dikarya</taxon>
        <taxon>Basidiomycota</taxon>
        <taxon>Agaricomycotina</taxon>
        <taxon>Agaricomycetes</taxon>
        <taxon>Agaricomycetidae</taxon>
        <taxon>Atheliales</taxon>
        <taxon>Atheliaceae</taxon>
        <taxon>Athelia</taxon>
    </lineage>
</organism>
<evidence type="ECO:0000313" key="2">
    <source>
        <dbReference type="Proteomes" id="UP000076532"/>
    </source>
</evidence>
<dbReference type="OrthoDB" id="2884925at2759"/>
<dbReference type="Proteomes" id="UP000076532">
    <property type="component" value="Unassembled WGS sequence"/>
</dbReference>
<keyword evidence="2" id="KW-1185">Reference proteome</keyword>
<reference evidence="1 2" key="1">
    <citation type="journal article" date="2016" name="Mol. Biol. Evol.">
        <title>Comparative Genomics of Early-Diverging Mushroom-Forming Fungi Provides Insights into the Origins of Lignocellulose Decay Capabilities.</title>
        <authorList>
            <person name="Nagy L.G."/>
            <person name="Riley R."/>
            <person name="Tritt A."/>
            <person name="Adam C."/>
            <person name="Daum C."/>
            <person name="Floudas D."/>
            <person name="Sun H."/>
            <person name="Yadav J.S."/>
            <person name="Pangilinan J."/>
            <person name="Larsson K.H."/>
            <person name="Matsuura K."/>
            <person name="Barry K."/>
            <person name="Labutti K."/>
            <person name="Kuo R."/>
            <person name="Ohm R.A."/>
            <person name="Bhattacharya S.S."/>
            <person name="Shirouzu T."/>
            <person name="Yoshinaga Y."/>
            <person name="Martin F.M."/>
            <person name="Grigoriev I.V."/>
            <person name="Hibbett D.S."/>
        </authorList>
    </citation>
    <scope>NUCLEOTIDE SEQUENCE [LARGE SCALE GENOMIC DNA]</scope>
    <source>
        <strain evidence="1 2">CBS 109695</strain>
    </source>
</reference>
<sequence length="484" mass="54805">MSDYVEYTDSSLTEDDIIIIEKEFTRLAGVEREAELIASLKAMQFSVKLPRDRIAHLTNPRGGILTLPTEILAVIFLAGATTWDDYGLAISHVCQHWRDIALSLPALWAHLHICSIRARLNMISLQVERSKSYPLHILVHLNKWMISERERERDDGNFSLGPYGRLRYQLNLVSHTIPRWRKLAIYDATPGIYFEVLRFLKSKSAPLLETLDVQCHRDDKLEDDRDFSGRLDFFLGGAPKLRDMTFRGLSCYLPHCPSLASLRFADPGGTHVYKQIEKASSCLTELHILGRLSALPIHIGPRCKLSYLRSLTISAWDSPDRVNSLLEFIHAPELEFLCVDLAEFTKPFAESIISLRWVKHATLTSCDFIAILLQCLLGPASPDSSNRMLEASGVPWPHLETICLSSYSDESDINILCEIITDRISRNIPLTSVIFVPHAEEICAERLEWMRGRVCVESREVVDVSFVLRCDKGTSALCSLSEPN</sequence>